<accession>R0GNX7</accession>
<feature type="compositionally biased region" description="Low complexity" evidence="4">
    <location>
        <begin position="223"/>
        <end position="235"/>
    </location>
</feature>
<proteinExistence type="predicted"/>
<dbReference type="EMBL" id="KB870805">
    <property type="protein sequence ID" value="EOA37642.1"/>
    <property type="molecule type" value="Genomic_DNA"/>
</dbReference>
<feature type="compositionally biased region" description="Polar residues" evidence="4">
    <location>
        <begin position="241"/>
        <end position="268"/>
    </location>
</feature>
<evidence type="ECO:0000313" key="7">
    <source>
        <dbReference type="Proteomes" id="UP000029121"/>
    </source>
</evidence>
<protein>
    <recommendedName>
        <fullName evidence="5">Nucleoporin Nup54 alpha-helical domain-containing protein</fullName>
    </recommendedName>
</protein>
<dbReference type="GO" id="GO:0044613">
    <property type="term" value="C:nuclear pore central transport channel"/>
    <property type="evidence" value="ECO:0007669"/>
    <property type="project" value="TreeGrafter"/>
</dbReference>
<gene>
    <name evidence="6" type="ORF">CARUB_v10012120mg</name>
</gene>
<dbReference type="GO" id="GO:0006999">
    <property type="term" value="P:nuclear pore organization"/>
    <property type="evidence" value="ECO:0007669"/>
    <property type="project" value="TreeGrafter"/>
</dbReference>
<keyword evidence="3" id="KW-0539">Nucleus</keyword>
<dbReference type="InterPro" id="IPR025712">
    <property type="entry name" value="Nup54_alpha-helical_dom"/>
</dbReference>
<feature type="region of interest" description="Disordered" evidence="4">
    <location>
        <begin position="287"/>
        <end position="334"/>
    </location>
</feature>
<dbReference type="eggNOG" id="KOG3091">
    <property type="taxonomic scope" value="Eukaryota"/>
</dbReference>
<feature type="compositionally biased region" description="Polar residues" evidence="4">
    <location>
        <begin position="317"/>
        <end position="334"/>
    </location>
</feature>
<keyword evidence="7" id="KW-1185">Reference proteome</keyword>
<dbReference type="GO" id="GO:0017056">
    <property type="term" value="F:structural constituent of nuclear pore"/>
    <property type="evidence" value="ECO:0007669"/>
    <property type="project" value="TreeGrafter"/>
</dbReference>
<dbReference type="Pfam" id="PF13874">
    <property type="entry name" value="Nup54"/>
    <property type="match status" value="1"/>
</dbReference>
<sequence length="605" mass="67285">MFALKSLLCIINRHDSPRSGSSGSHVISQELNDRIINLNAIGETSLTIIYSSSKQSLNMIRLQGIQSQNSATREQWSDQMKRWVLSGSSDEEDATIFNNRLSLLALSTASLTSLTPLVTADKETKRYRDGSLEELMRDLAIEVFPVPGGPQKTMEGRRLDSTAARMREGLGWSWGGGSGRVWAVTWRWWFVGKNAERESSRWLSEWNPHRSKPLLFSMFGTPSSSPSFGTPSSTPAFGTSAFGTPSSTPAFGTPSSTPAFGTPSSTPAFGTPSVPSFSTGGFGSSLFSTPFSSQQPQQQQQQQQQPSSLFQQQPSFNSGYQSPFNNSAQQNPFPNAQLTTQMAPVAPIPYSLADRDIQAIIEAYKEDPTNPKYAFQHLLFSVTEPQFRVKPAAVSDIMWAEAMSKLEGMDSTERERLWPQLVQGFKDLSQRLKLQDEVLVSDRDRIKTTQSNVKMLQRHLQAHTFPSIERLRQKEQSLQRRMLRVMRIIESLEGKGFRLPLTKGEGELSEKLTAITRQVKGPGAELSRRVQSLQTISRAQANSIAAGSSLYLPGSTKIDEQSLIDMQEVLQQETEAIGRLGNVLKRDMRDVEIMVSEDTEMTQDP</sequence>
<feature type="compositionally biased region" description="Low complexity" evidence="4">
    <location>
        <begin position="287"/>
        <end position="316"/>
    </location>
</feature>
<dbReference type="AlphaFoldDB" id="R0GNX7"/>
<comment type="subcellular location">
    <subcellularLocation>
        <location evidence="1">Nucleus</location>
    </subcellularLocation>
</comment>
<dbReference type="PANTHER" id="PTHR13000">
    <property type="entry name" value="NUCLEOPORIN P54"/>
    <property type="match status" value="1"/>
</dbReference>
<evidence type="ECO:0000256" key="3">
    <source>
        <dbReference type="ARBA" id="ARBA00023242"/>
    </source>
</evidence>
<evidence type="ECO:0000256" key="4">
    <source>
        <dbReference type="SAM" id="MobiDB-lite"/>
    </source>
</evidence>
<reference evidence="7" key="1">
    <citation type="journal article" date="2013" name="Nat. Genet.">
        <title>The Capsella rubella genome and the genomic consequences of rapid mating system evolution.</title>
        <authorList>
            <person name="Slotte T."/>
            <person name="Hazzouri K.M."/>
            <person name="Agren J.A."/>
            <person name="Koenig D."/>
            <person name="Maumus F."/>
            <person name="Guo Y.L."/>
            <person name="Steige K."/>
            <person name="Platts A.E."/>
            <person name="Escobar J.S."/>
            <person name="Newman L.K."/>
            <person name="Wang W."/>
            <person name="Mandakova T."/>
            <person name="Vello E."/>
            <person name="Smith L.M."/>
            <person name="Henz S.R."/>
            <person name="Steffen J."/>
            <person name="Takuno S."/>
            <person name="Brandvain Y."/>
            <person name="Coop G."/>
            <person name="Andolfatto P."/>
            <person name="Hu T.T."/>
            <person name="Blanchette M."/>
            <person name="Clark R.M."/>
            <person name="Quesneville H."/>
            <person name="Nordborg M."/>
            <person name="Gaut B.S."/>
            <person name="Lysak M.A."/>
            <person name="Jenkins J."/>
            <person name="Grimwood J."/>
            <person name="Chapman J."/>
            <person name="Prochnik S."/>
            <person name="Shu S."/>
            <person name="Rokhsar D."/>
            <person name="Schmutz J."/>
            <person name="Weigel D."/>
            <person name="Wright S.I."/>
        </authorList>
    </citation>
    <scope>NUCLEOTIDE SEQUENCE [LARGE SCALE GENOMIC DNA]</scope>
    <source>
        <strain evidence="7">cv. Monte Gargano</strain>
    </source>
</reference>
<dbReference type="STRING" id="81985.R0GNX7"/>
<evidence type="ECO:0000256" key="2">
    <source>
        <dbReference type="ARBA" id="ARBA00022448"/>
    </source>
</evidence>
<feature type="domain" description="Nucleoporin Nup54 alpha-helical" evidence="5">
    <location>
        <begin position="390"/>
        <end position="533"/>
    </location>
</feature>
<organism evidence="6 7">
    <name type="scientific">Capsella rubella</name>
    <dbReference type="NCBI Taxonomy" id="81985"/>
    <lineage>
        <taxon>Eukaryota</taxon>
        <taxon>Viridiplantae</taxon>
        <taxon>Streptophyta</taxon>
        <taxon>Embryophyta</taxon>
        <taxon>Tracheophyta</taxon>
        <taxon>Spermatophyta</taxon>
        <taxon>Magnoliopsida</taxon>
        <taxon>eudicotyledons</taxon>
        <taxon>Gunneridae</taxon>
        <taxon>Pentapetalae</taxon>
        <taxon>rosids</taxon>
        <taxon>malvids</taxon>
        <taxon>Brassicales</taxon>
        <taxon>Brassicaceae</taxon>
        <taxon>Camelineae</taxon>
        <taxon>Capsella</taxon>
    </lineage>
</organism>
<feature type="region of interest" description="Disordered" evidence="4">
    <location>
        <begin position="223"/>
        <end position="274"/>
    </location>
</feature>
<dbReference type="PANTHER" id="PTHR13000:SF0">
    <property type="entry name" value="NUCLEOPORIN P54"/>
    <property type="match status" value="1"/>
</dbReference>
<dbReference type="Proteomes" id="UP000029121">
    <property type="component" value="Unassembled WGS sequence"/>
</dbReference>
<dbReference type="GO" id="GO:0036228">
    <property type="term" value="P:protein localization to nuclear inner membrane"/>
    <property type="evidence" value="ECO:0007669"/>
    <property type="project" value="TreeGrafter"/>
</dbReference>
<evidence type="ECO:0000256" key="1">
    <source>
        <dbReference type="ARBA" id="ARBA00004123"/>
    </source>
</evidence>
<name>R0GNX7_9BRAS</name>
<dbReference type="InterPro" id="IPR024864">
    <property type="entry name" value="Nup54/Nup57/Nup44"/>
</dbReference>
<evidence type="ECO:0000259" key="5">
    <source>
        <dbReference type="Pfam" id="PF13874"/>
    </source>
</evidence>
<dbReference type="GO" id="GO:0006607">
    <property type="term" value="P:NLS-bearing protein import into nucleus"/>
    <property type="evidence" value="ECO:0007669"/>
    <property type="project" value="TreeGrafter"/>
</dbReference>
<evidence type="ECO:0000313" key="6">
    <source>
        <dbReference type="EMBL" id="EOA37642.1"/>
    </source>
</evidence>
<keyword evidence="2" id="KW-0813">Transport</keyword>